<feature type="compositionally biased region" description="Basic and acidic residues" evidence="3">
    <location>
        <begin position="109"/>
        <end position="119"/>
    </location>
</feature>
<keyword evidence="1" id="KW-0547">Nucleotide-binding</keyword>
<name>A0A433QYU2_9FUNG</name>
<comment type="caution">
    <text evidence="4">The sequence shown here is derived from an EMBL/GenBank/DDBJ whole genome shotgun (WGS) entry which is preliminary data.</text>
</comment>
<accession>A0A433QYU2</accession>
<dbReference type="Proteomes" id="UP000274822">
    <property type="component" value="Unassembled WGS sequence"/>
</dbReference>
<dbReference type="PANTHER" id="PTHR24223">
    <property type="entry name" value="ATP-BINDING CASSETTE SUB-FAMILY C"/>
    <property type="match status" value="1"/>
</dbReference>
<dbReference type="SUPFAM" id="SSF52540">
    <property type="entry name" value="P-loop containing nucleoside triphosphate hydrolases"/>
    <property type="match status" value="1"/>
</dbReference>
<evidence type="ECO:0000256" key="1">
    <source>
        <dbReference type="ARBA" id="ARBA00022741"/>
    </source>
</evidence>
<evidence type="ECO:0000313" key="4">
    <source>
        <dbReference type="EMBL" id="RUS34905.1"/>
    </source>
</evidence>
<evidence type="ECO:0008006" key="6">
    <source>
        <dbReference type="Google" id="ProtNLM"/>
    </source>
</evidence>
<dbReference type="InterPro" id="IPR050173">
    <property type="entry name" value="ABC_transporter_C-like"/>
</dbReference>
<dbReference type="InterPro" id="IPR027417">
    <property type="entry name" value="P-loop_NTPase"/>
</dbReference>
<evidence type="ECO:0000256" key="2">
    <source>
        <dbReference type="ARBA" id="ARBA00022840"/>
    </source>
</evidence>
<keyword evidence="2" id="KW-0067">ATP-binding</keyword>
<reference evidence="4 5" key="1">
    <citation type="journal article" date="2018" name="New Phytol.">
        <title>Phylogenomics of Endogonaceae and evolution of mycorrhizas within Mucoromycota.</title>
        <authorList>
            <person name="Chang Y."/>
            <person name="Desiro A."/>
            <person name="Na H."/>
            <person name="Sandor L."/>
            <person name="Lipzen A."/>
            <person name="Clum A."/>
            <person name="Barry K."/>
            <person name="Grigoriev I.V."/>
            <person name="Martin F.M."/>
            <person name="Stajich J.E."/>
            <person name="Smith M.E."/>
            <person name="Bonito G."/>
            <person name="Spatafora J.W."/>
        </authorList>
    </citation>
    <scope>NUCLEOTIDE SEQUENCE [LARGE SCALE GENOMIC DNA]</scope>
    <source>
        <strain evidence="4 5">AD002</strain>
    </source>
</reference>
<gene>
    <name evidence="4" type="ORF">BC938DRAFT_477934</name>
</gene>
<keyword evidence="5" id="KW-1185">Reference proteome</keyword>
<proteinExistence type="predicted"/>
<feature type="region of interest" description="Disordered" evidence="3">
    <location>
        <begin position="94"/>
        <end position="124"/>
    </location>
</feature>
<dbReference type="AlphaFoldDB" id="A0A433QYU2"/>
<evidence type="ECO:0000313" key="5">
    <source>
        <dbReference type="Proteomes" id="UP000274822"/>
    </source>
</evidence>
<dbReference type="GO" id="GO:0042626">
    <property type="term" value="F:ATPase-coupled transmembrane transporter activity"/>
    <property type="evidence" value="ECO:0007669"/>
    <property type="project" value="TreeGrafter"/>
</dbReference>
<protein>
    <recommendedName>
        <fullName evidence="6">ABC transporter domain-containing protein</fullName>
    </recommendedName>
</protein>
<sequence>MHIEVSIARAVYAVAGICLLDDPLSAVDAHVNKALFDKLFGPTGKTKILVTHSVNHLPNVDYIIYKKDGCVNEQETYVDLIGVRGEVFRMMTEYSNENDENPENAFSDKPSRKDGKDVSTVDAESTLDGKSTMDDRMAFHNKSNGLLVKEEHRKKGSVMILTKLWGLSGLGSLLDVFEELLFSIRFHIFIDNNCGKRNNYIDIL</sequence>
<evidence type="ECO:0000256" key="3">
    <source>
        <dbReference type="SAM" id="MobiDB-lite"/>
    </source>
</evidence>
<organism evidence="4 5">
    <name type="scientific">Jimgerdemannia flammicorona</name>
    <dbReference type="NCBI Taxonomy" id="994334"/>
    <lineage>
        <taxon>Eukaryota</taxon>
        <taxon>Fungi</taxon>
        <taxon>Fungi incertae sedis</taxon>
        <taxon>Mucoromycota</taxon>
        <taxon>Mucoromycotina</taxon>
        <taxon>Endogonomycetes</taxon>
        <taxon>Endogonales</taxon>
        <taxon>Endogonaceae</taxon>
        <taxon>Jimgerdemannia</taxon>
    </lineage>
</organism>
<dbReference type="EMBL" id="RBNJ01000301">
    <property type="protein sequence ID" value="RUS34905.1"/>
    <property type="molecule type" value="Genomic_DNA"/>
</dbReference>
<dbReference type="Gene3D" id="3.40.50.300">
    <property type="entry name" value="P-loop containing nucleotide triphosphate hydrolases"/>
    <property type="match status" value="1"/>
</dbReference>
<dbReference type="GO" id="GO:0005524">
    <property type="term" value="F:ATP binding"/>
    <property type="evidence" value="ECO:0007669"/>
    <property type="project" value="UniProtKB-KW"/>
</dbReference>
<dbReference type="GO" id="GO:0016020">
    <property type="term" value="C:membrane"/>
    <property type="evidence" value="ECO:0007669"/>
    <property type="project" value="TreeGrafter"/>
</dbReference>